<feature type="region of interest" description="Disordered" evidence="10">
    <location>
        <begin position="1"/>
        <end position="40"/>
    </location>
</feature>
<evidence type="ECO:0000313" key="15">
    <source>
        <dbReference type="EMBL" id="TWU47594.1"/>
    </source>
</evidence>
<evidence type="ECO:0000259" key="14">
    <source>
        <dbReference type="PROSITE" id="PS50112"/>
    </source>
</evidence>
<dbReference type="PRINTS" id="PR00344">
    <property type="entry name" value="BCTRLSENSOR"/>
</dbReference>
<dbReference type="SUPFAM" id="SSF55785">
    <property type="entry name" value="PYP-like sensor domain (PAS domain)"/>
    <property type="match status" value="2"/>
</dbReference>
<evidence type="ECO:0000259" key="12">
    <source>
        <dbReference type="PROSITE" id="PS50109"/>
    </source>
</evidence>
<evidence type="ECO:0000256" key="1">
    <source>
        <dbReference type="ARBA" id="ARBA00000085"/>
    </source>
</evidence>
<organism evidence="15 16">
    <name type="scientific">Rubripirellula tenax</name>
    <dbReference type="NCBI Taxonomy" id="2528015"/>
    <lineage>
        <taxon>Bacteria</taxon>
        <taxon>Pseudomonadati</taxon>
        <taxon>Planctomycetota</taxon>
        <taxon>Planctomycetia</taxon>
        <taxon>Pirellulales</taxon>
        <taxon>Pirellulaceae</taxon>
        <taxon>Rubripirellula</taxon>
    </lineage>
</organism>
<dbReference type="SUPFAM" id="SSF55874">
    <property type="entry name" value="ATPase domain of HSP90 chaperone/DNA topoisomerase II/histidine kinase"/>
    <property type="match status" value="1"/>
</dbReference>
<dbReference type="PROSITE" id="PS50112">
    <property type="entry name" value="PAS"/>
    <property type="match status" value="2"/>
</dbReference>
<dbReference type="SUPFAM" id="SSF52172">
    <property type="entry name" value="CheY-like"/>
    <property type="match status" value="1"/>
</dbReference>
<dbReference type="Gene3D" id="1.10.287.130">
    <property type="match status" value="1"/>
</dbReference>
<dbReference type="InterPro" id="IPR004358">
    <property type="entry name" value="Sig_transdc_His_kin-like_C"/>
</dbReference>
<dbReference type="CDD" id="cd19410">
    <property type="entry name" value="HK9-like_sensor"/>
    <property type="match status" value="1"/>
</dbReference>
<dbReference type="PANTHER" id="PTHR43065">
    <property type="entry name" value="SENSOR HISTIDINE KINASE"/>
    <property type="match status" value="1"/>
</dbReference>
<accession>A0A5C6EGJ6</accession>
<dbReference type="InterPro" id="IPR013767">
    <property type="entry name" value="PAS_fold"/>
</dbReference>
<evidence type="ECO:0000256" key="3">
    <source>
        <dbReference type="ARBA" id="ARBA00022553"/>
    </source>
</evidence>
<dbReference type="EC" id="2.7.13.3" evidence="2"/>
<dbReference type="Pfam" id="PF00512">
    <property type="entry name" value="HisKA"/>
    <property type="match status" value="1"/>
</dbReference>
<dbReference type="Pfam" id="PF02518">
    <property type="entry name" value="HATPase_c"/>
    <property type="match status" value="1"/>
</dbReference>
<dbReference type="SMART" id="SM00387">
    <property type="entry name" value="HATPase_c"/>
    <property type="match status" value="1"/>
</dbReference>
<dbReference type="CDD" id="cd00130">
    <property type="entry name" value="PAS"/>
    <property type="match status" value="2"/>
</dbReference>
<dbReference type="PROSITE" id="PS50109">
    <property type="entry name" value="HIS_KIN"/>
    <property type="match status" value="1"/>
</dbReference>
<keyword evidence="11" id="KW-0472">Membrane</keyword>
<dbReference type="GO" id="GO:0005524">
    <property type="term" value="F:ATP binding"/>
    <property type="evidence" value="ECO:0007669"/>
    <property type="project" value="UniProtKB-KW"/>
</dbReference>
<dbReference type="Gene3D" id="3.30.450.20">
    <property type="entry name" value="PAS domain"/>
    <property type="match status" value="2"/>
</dbReference>
<protein>
    <recommendedName>
        <fullName evidence="2">histidine kinase</fullName>
        <ecNumber evidence="2">2.7.13.3</ecNumber>
    </recommendedName>
</protein>
<evidence type="ECO:0000256" key="5">
    <source>
        <dbReference type="ARBA" id="ARBA00022741"/>
    </source>
</evidence>
<dbReference type="InterPro" id="IPR003594">
    <property type="entry name" value="HATPase_dom"/>
</dbReference>
<keyword evidence="3 9" id="KW-0597">Phosphoprotein</keyword>
<dbReference type="GO" id="GO:0006355">
    <property type="term" value="P:regulation of DNA-templated transcription"/>
    <property type="evidence" value="ECO:0007669"/>
    <property type="project" value="InterPro"/>
</dbReference>
<evidence type="ECO:0000256" key="2">
    <source>
        <dbReference type="ARBA" id="ARBA00012438"/>
    </source>
</evidence>
<dbReference type="CDD" id="cd00082">
    <property type="entry name" value="HisKA"/>
    <property type="match status" value="1"/>
</dbReference>
<keyword evidence="11" id="KW-0812">Transmembrane</keyword>
<dbReference type="OrthoDB" id="220475at2"/>
<dbReference type="PROSITE" id="PS50110">
    <property type="entry name" value="RESPONSE_REGULATORY"/>
    <property type="match status" value="1"/>
</dbReference>
<dbReference type="InterPro" id="IPR035965">
    <property type="entry name" value="PAS-like_dom_sf"/>
</dbReference>
<proteinExistence type="predicted"/>
<dbReference type="Gene3D" id="3.40.50.2300">
    <property type="match status" value="1"/>
</dbReference>
<comment type="caution">
    <text evidence="15">The sequence shown here is derived from an EMBL/GenBank/DDBJ whole genome shotgun (WGS) entry which is preliminary data.</text>
</comment>
<name>A0A5C6EGJ6_9BACT</name>
<evidence type="ECO:0000259" key="13">
    <source>
        <dbReference type="PROSITE" id="PS50110"/>
    </source>
</evidence>
<dbReference type="InterPro" id="IPR005467">
    <property type="entry name" value="His_kinase_dom"/>
</dbReference>
<keyword evidence="4" id="KW-0808">Transferase</keyword>
<dbReference type="InterPro" id="IPR003661">
    <property type="entry name" value="HisK_dim/P_dom"/>
</dbReference>
<feature type="domain" description="Response regulatory" evidence="13">
    <location>
        <begin position="765"/>
        <end position="880"/>
    </location>
</feature>
<feature type="domain" description="Histidine kinase" evidence="12">
    <location>
        <begin position="524"/>
        <end position="744"/>
    </location>
</feature>
<dbReference type="SMART" id="SM00448">
    <property type="entry name" value="REC"/>
    <property type="match status" value="1"/>
</dbReference>
<feature type="domain" description="PAS" evidence="14">
    <location>
        <begin position="266"/>
        <end position="317"/>
    </location>
</feature>
<evidence type="ECO:0000313" key="16">
    <source>
        <dbReference type="Proteomes" id="UP000318288"/>
    </source>
</evidence>
<dbReference type="InterPro" id="IPR001789">
    <property type="entry name" value="Sig_transdc_resp-reg_receiver"/>
</dbReference>
<keyword evidence="5" id="KW-0547">Nucleotide-binding</keyword>
<dbReference type="SMART" id="SM00388">
    <property type="entry name" value="HisKA"/>
    <property type="match status" value="1"/>
</dbReference>
<dbReference type="CDD" id="cd17546">
    <property type="entry name" value="REC_hyHK_CKI1_RcsC-like"/>
    <property type="match status" value="1"/>
</dbReference>
<dbReference type="NCBIfam" id="TIGR00229">
    <property type="entry name" value="sensory_box"/>
    <property type="match status" value="2"/>
</dbReference>
<dbReference type="InterPro" id="IPR000014">
    <property type="entry name" value="PAS"/>
</dbReference>
<feature type="transmembrane region" description="Helical" evidence="11">
    <location>
        <begin position="47"/>
        <end position="70"/>
    </location>
</feature>
<dbReference type="Pfam" id="PF00989">
    <property type="entry name" value="PAS"/>
    <property type="match status" value="2"/>
</dbReference>
<feature type="domain" description="PAS" evidence="14">
    <location>
        <begin position="388"/>
        <end position="443"/>
    </location>
</feature>
<evidence type="ECO:0000256" key="6">
    <source>
        <dbReference type="ARBA" id="ARBA00022777"/>
    </source>
</evidence>
<evidence type="ECO:0000256" key="11">
    <source>
        <dbReference type="SAM" id="Phobius"/>
    </source>
</evidence>
<comment type="catalytic activity">
    <reaction evidence="1">
        <text>ATP + protein L-histidine = ADP + protein N-phospho-L-histidine.</text>
        <dbReference type="EC" id="2.7.13.3"/>
    </reaction>
</comment>
<gene>
    <name evidence="15" type="ORF">Poly51_53940</name>
</gene>
<dbReference type="SUPFAM" id="SSF47384">
    <property type="entry name" value="Homodimeric domain of signal transducing histidine kinase"/>
    <property type="match status" value="1"/>
</dbReference>
<evidence type="ECO:0000256" key="4">
    <source>
        <dbReference type="ARBA" id="ARBA00022679"/>
    </source>
</evidence>
<dbReference type="AlphaFoldDB" id="A0A5C6EGJ6"/>
<dbReference type="InterPro" id="IPR036097">
    <property type="entry name" value="HisK_dim/P_sf"/>
</dbReference>
<sequence length="886" mass="97282">MRTDPAAYASRLKKSTDHGHRPDPFPFQSQNNDGEIRHPDMRNPSRTYWLPSVIVVAFVAVAVFGIITYVNTLSIRESEDKVAQSFAIREATSQLLSAMTDAETGQRGFLLTGDVEFLIPYHDGVAKAEARFSELNVLADGNGELIENVKRLRASFEKQHAHLQETIEMRRREPSLRVTDEVLDLVKSGRGRIAMDGARSVAETIVANQTKVLKATQTHANYLSNLSQTTITAGHVLALSLIVAAGLAARHDRKKRDAAEVALLAEQSELAAVIDSAFEGIVTRDQSFRIRLINPAAARILGVKVEHTVGRSLLDFVPSNRHDGVRTFADDFQSSSEQMFEFNNHVMVRSDGTEFAVSGNSVRTKTATDDLVTVKFRDISDLKDSQAKRREYAAILEQIEDAVLVCELDGRVRSCNDSAEKLFGHTESEMIGLRAAELLSAEDEVWQQDSETMMQTGRSTSQRSWVSPQGREYVLEQRRSLIRDDEGVPVGKLLFLIDITDRIREEANERRNQRLESIGTLTGGIAHDLNNVLTPIVMSAKLLRRGSKSPERLVDNIITSADRGGRMIKKLLAFAGGSDGVRSRVDIGEVLSELQEILCHTLQQTIDVHVKVPANLRNIDGDSTELSQVIMNLAVNARDAMPDGGRLEIEAENFDVDESHANRTIGLTAGPHVLLTVADSGHGIPKEIIERIFDPFFTTKAQGKGTGLGLATTLGIIRSCGGDIQVFSELGAGTKFSIYLPSSKQSTEIADSERDDTVKAGDGETILIVDDERLILETAKETLEANQYQVLVAGSGTEGIAIYTSHGGKIDLVLLDMMMPGMDGIETKDAIRRLNASAQIIASSGLRRPAQEGGKMDDFNGFLAKPYNDEQLLRLVQSVLHQPSKP</sequence>
<evidence type="ECO:0000256" key="8">
    <source>
        <dbReference type="ARBA" id="ARBA00023012"/>
    </source>
</evidence>
<dbReference type="EMBL" id="SJPW01000007">
    <property type="protein sequence ID" value="TWU47594.1"/>
    <property type="molecule type" value="Genomic_DNA"/>
</dbReference>
<dbReference type="GO" id="GO:0000155">
    <property type="term" value="F:phosphorelay sensor kinase activity"/>
    <property type="evidence" value="ECO:0007669"/>
    <property type="project" value="InterPro"/>
</dbReference>
<dbReference type="Proteomes" id="UP000318288">
    <property type="component" value="Unassembled WGS sequence"/>
</dbReference>
<feature type="modified residue" description="4-aspartylphosphate" evidence="9">
    <location>
        <position position="816"/>
    </location>
</feature>
<keyword evidence="16" id="KW-1185">Reference proteome</keyword>
<keyword evidence="7" id="KW-0067">ATP-binding</keyword>
<evidence type="ECO:0000256" key="7">
    <source>
        <dbReference type="ARBA" id="ARBA00022840"/>
    </source>
</evidence>
<evidence type="ECO:0000256" key="10">
    <source>
        <dbReference type="SAM" id="MobiDB-lite"/>
    </source>
</evidence>
<dbReference type="PANTHER" id="PTHR43065:SF46">
    <property type="entry name" value="C4-DICARBOXYLATE TRANSPORT SENSOR PROTEIN DCTB"/>
    <property type="match status" value="1"/>
</dbReference>
<evidence type="ECO:0000256" key="9">
    <source>
        <dbReference type="PROSITE-ProRule" id="PRU00169"/>
    </source>
</evidence>
<keyword evidence="8" id="KW-0902">Two-component regulatory system</keyword>
<feature type="compositionally biased region" description="Basic and acidic residues" evidence="10">
    <location>
        <begin position="14"/>
        <end position="23"/>
    </location>
</feature>
<reference evidence="15 16" key="1">
    <citation type="submission" date="2019-02" db="EMBL/GenBank/DDBJ databases">
        <title>Deep-cultivation of Planctomycetes and their phenomic and genomic characterization uncovers novel biology.</title>
        <authorList>
            <person name="Wiegand S."/>
            <person name="Jogler M."/>
            <person name="Boedeker C."/>
            <person name="Pinto D."/>
            <person name="Vollmers J."/>
            <person name="Rivas-Marin E."/>
            <person name="Kohn T."/>
            <person name="Peeters S.H."/>
            <person name="Heuer A."/>
            <person name="Rast P."/>
            <person name="Oberbeckmann S."/>
            <person name="Bunk B."/>
            <person name="Jeske O."/>
            <person name="Meyerdierks A."/>
            <person name="Storesund J.E."/>
            <person name="Kallscheuer N."/>
            <person name="Luecker S."/>
            <person name="Lage O.M."/>
            <person name="Pohl T."/>
            <person name="Merkel B.J."/>
            <person name="Hornburger P."/>
            <person name="Mueller R.-W."/>
            <person name="Bruemmer F."/>
            <person name="Labrenz M."/>
            <person name="Spormann A.M."/>
            <person name="Op Den Camp H."/>
            <person name="Overmann J."/>
            <person name="Amann R."/>
            <person name="Jetten M.S.M."/>
            <person name="Mascher T."/>
            <person name="Medema M.H."/>
            <person name="Devos D.P."/>
            <person name="Kaster A.-K."/>
            <person name="Ovreas L."/>
            <person name="Rohde M."/>
            <person name="Galperin M.Y."/>
            <person name="Jogler C."/>
        </authorList>
    </citation>
    <scope>NUCLEOTIDE SEQUENCE [LARGE SCALE GENOMIC DNA]</scope>
    <source>
        <strain evidence="15 16">Poly51</strain>
    </source>
</reference>
<dbReference type="Gene3D" id="3.30.565.10">
    <property type="entry name" value="Histidine kinase-like ATPase, C-terminal domain"/>
    <property type="match status" value="1"/>
</dbReference>
<dbReference type="Pfam" id="PF00072">
    <property type="entry name" value="Response_reg"/>
    <property type="match status" value="1"/>
</dbReference>
<keyword evidence="6" id="KW-0418">Kinase</keyword>
<dbReference type="InterPro" id="IPR007891">
    <property type="entry name" value="CHASE3"/>
</dbReference>
<dbReference type="InterPro" id="IPR036890">
    <property type="entry name" value="HATPase_C_sf"/>
</dbReference>
<dbReference type="SMART" id="SM00091">
    <property type="entry name" value="PAS"/>
    <property type="match status" value="2"/>
</dbReference>
<dbReference type="InterPro" id="IPR011006">
    <property type="entry name" value="CheY-like_superfamily"/>
</dbReference>
<dbReference type="Pfam" id="PF05227">
    <property type="entry name" value="CHASE3"/>
    <property type="match status" value="1"/>
</dbReference>
<keyword evidence="11" id="KW-1133">Transmembrane helix</keyword>